<feature type="region of interest" description="Disordered" evidence="1">
    <location>
        <begin position="49"/>
        <end position="113"/>
    </location>
</feature>
<name>A0A8X6QEB5_NEPPI</name>
<dbReference type="EMBL" id="BMAW01028819">
    <property type="protein sequence ID" value="GFU09229.1"/>
    <property type="molecule type" value="Genomic_DNA"/>
</dbReference>
<evidence type="ECO:0008006" key="4">
    <source>
        <dbReference type="Google" id="ProtNLM"/>
    </source>
</evidence>
<feature type="compositionally biased region" description="Polar residues" evidence="1">
    <location>
        <begin position="55"/>
        <end position="89"/>
    </location>
</feature>
<keyword evidence="3" id="KW-1185">Reference proteome</keyword>
<protein>
    <recommendedName>
        <fullName evidence="4">Nucleic-acid-binding protein from transposon X-element</fullName>
    </recommendedName>
</protein>
<dbReference type="AlphaFoldDB" id="A0A8X6QEB5"/>
<evidence type="ECO:0000256" key="1">
    <source>
        <dbReference type="SAM" id="MobiDB-lite"/>
    </source>
</evidence>
<reference evidence="2" key="1">
    <citation type="submission" date="2020-08" db="EMBL/GenBank/DDBJ databases">
        <title>Multicomponent nature underlies the extraordinary mechanical properties of spider dragline silk.</title>
        <authorList>
            <person name="Kono N."/>
            <person name="Nakamura H."/>
            <person name="Mori M."/>
            <person name="Yoshida Y."/>
            <person name="Ohtoshi R."/>
            <person name="Malay A.D."/>
            <person name="Moran D.A.P."/>
            <person name="Tomita M."/>
            <person name="Numata K."/>
            <person name="Arakawa K."/>
        </authorList>
    </citation>
    <scope>NUCLEOTIDE SEQUENCE</scope>
</reference>
<evidence type="ECO:0000313" key="3">
    <source>
        <dbReference type="Proteomes" id="UP000887013"/>
    </source>
</evidence>
<comment type="caution">
    <text evidence="2">The sequence shown here is derived from an EMBL/GenBank/DDBJ whole genome shotgun (WGS) entry which is preliminary data.</text>
</comment>
<proteinExistence type="predicted"/>
<accession>A0A8X6QEB5</accession>
<evidence type="ECO:0000313" key="2">
    <source>
        <dbReference type="EMBL" id="GFU09229.1"/>
    </source>
</evidence>
<gene>
    <name evidence="2" type="ORF">NPIL_506501</name>
</gene>
<dbReference type="OrthoDB" id="6435177at2759"/>
<sequence>MKTRCLKCGESHSTPNCSIKEKPPNPKCINCQNFGHVASWKGCPSFPKLGKGKATTKTNNRNKPFTSNEIRPDTTFAQALKPNTVQQRAQLDGNPVKAPTIPRGENNNINNQYQQSETSNGFTMFDAI</sequence>
<organism evidence="2 3">
    <name type="scientific">Nephila pilipes</name>
    <name type="common">Giant wood spider</name>
    <name type="synonym">Nephila maculata</name>
    <dbReference type="NCBI Taxonomy" id="299642"/>
    <lineage>
        <taxon>Eukaryota</taxon>
        <taxon>Metazoa</taxon>
        <taxon>Ecdysozoa</taxon>
        <taxon>Arthropoda</taxon>
        <taxon>Chelicerata</taxon>
        <taxon>Arachnida</taxon>
        <taxon>Araneae</taxon>
        <taxon>Araneomorphae</taxon>
        <taxon>Entelegynae</taxon>
        <taxon>Araneoidea</taxon>
        <taxon>Nephilidae</taxon>
        <taxon>Nephila</taxon>
    </lineage>
</organism>
<dbReference type="Proteomes" id="UP000887013">
    <property type="component" value="Unassembled WGS sequence"/>
</dbReference>